<evidence type="ECO:0000256" key="1">
    <source>
        <dbReference type="SAM" id="SignalP"/>
    </source>
</evidence>
<sequence precursor="true">MKRRIFAALCQRTWWAWLLAPLAAFGCGAGLQADPPAAATKESTSPADANAAELGEKWVRLLKDKDDEPVALETAIVRYVKVADVVPGQPAADYREYVDLVGAVHIADKRYYRDLNRRFKGYDSVLYELVAPEGTEVPRGRGTPNTHPLGMLQNGMKSMLEVEHQLEQIDYTRDNMVHADLSPDEFVESMAKRDEGFLQMYFKLQGAAMAQQSKAASEGVNADFDILAAMFSDDRPRQLKIAMAQQFEGMEALMTGFSGPEGSTLITDRNARALEVLKKRLKAGDKQVAIFYGAGHLAEMDEQLEQEFGLKPVGVEWVEAWDLRE</sequence>
<name>A0A517U385_9BACT</name>
<evidence type="ECO:0000313" key="3">
    <source>
        <dbReference type="Proteomes" id="UP000317909"/>
    </source>
</evidence>
<dbReference type="Proteomes" id="UP000317909">
    <property type="component" value="Chromosome"/>
</dbReference>
<dbReference type="PANTHER" id="PTHR35757:SF1">
    <property type="entry name" value="THERMOSOME SUBUNIT GAMMA"/>
    <property type="match status" value="1"/>
</dbReference>
<feature type="signal peptide" evidence="1">
    <location>
        <begin position="1"/>
        <end position="33"/>
    </location>
</feature>
<organism evidence="2 3">
    <name type="scientific">Lacipirellula limnantheis</name>
    <dbReference type="NCBI Taxonomy" id="2528024"/>
    <lineage>
        <taxon>Bacteria</taxon>
        <taxon>Pseudomonadati</taxon>
        <taxon>Planctomycetota</taxon>
        <taxon>Planctomycetia</taxon>
        <taxon>Pirellulales</taxon>
        <taxon>Lacipirellulaceae</taxon>
        <taxon>Lacipirellula</taxon>
    </lineage>
</organism>
<gene>
    <name evidence="2" type="ORF">I41_42940</name>
</gene>
<feature type="chain" id="PRO_5021904645" description="TraB family protein" evidence="1">
    <location>
        <begin position="34"/>
        <end position="325"/>
    </location>
</feature>
<protein>
    <recommendedName>
        <fullName evidence="4">TraB family protein</fullName>
    </recommendedName>
</protein>
<accession>A0A517U385</accession>
<dbReference type="RefSeq" id="WP_145434783.1">
    <property type="nucleotide sequence ID" value="NZ_CP036339.1"/>
</dbReference>
<evidence type="ECO:0008006" key="4">
    <source>
        <dbReference type="Google" id="ProtNLM"/>
    </source>
</evidence>
<evidence type="ECO:0000313" key="2">
    <source>
        <dbReference type="EMBL" id="QDT75085.1"/>
    </source>
</evidence>
<keyword evidence="3" id="KW-1185">Reference proteome</keyword>
<dbReference type="KEGG" id="llh:I41_42940"/>
<keyword evidence="1" id="KW-0732">Signal</keyword>
<dbReference type="OrthoDB" id="249177at2"/>
<proteinExistence type="predicted"/>
<reference evidence="2 3" key="1">
    <citation type="submission" date="2019-02" db="EMBL/GenBank/DDBJ databases">
        <title>Deep-cultivation of Planctomycetes and their phenomic and genomic characterization uncovers novel biology.</title>
        <authorList>
            <person name="Wiegand S."/>
            <person name="Jogler M."/>
            <person name="Boedeker C."/>
            <person name="Pinto D."/>
            <person name="Vollmers J."/>
            <person name="Rivas-Marin E."/>
            <person name="Kohn T."/>
            <person name="Peeters S.H."/>
            <person name="Heuer A."/>
            <person name="Rast P."/>
            <person name="Oberbeckmann S."/>
            <person name="Bunk B."/>
            <person name="Jeske O."/>
            <person name="Meyerdierks A."/>
            <person name="Storesund J.E."/>
            <person name="Kallscheuer N."/>
            <person name="Luecker S."/>
            <person name="Lage O.M."/>
            <person name="Pohl T."/>
            <person name="Merkel B.J."/>
            <person name="Hornburger P."/>
            <person name="Mueller R.-W."/>
            <person name="Bruemmer F."/>
            <person name="Labrenz M."/>
            <person name="Spormann A.M."/>
            <person name="Op den Camp H."/>
            <person name="Overmann J."/>
            <person name="Amann R."/>
            <person name="Jetten M.S.M."/>
            <person name="Mascher T."/>
            <person name="Medema M.H."/>
            <person name="Devos D.P."/>
            <person name="Kaster A.-K."/>
            <person name="Ovreas L."/>
            <person name="Rohde M."/>
            <person name="Galperin M.Y."/>
            <person name="Jogler C."/>
        </authorList>
    </citation>
    <scope>NUCLEOTIDE SEQUENCE [LARGE SCALE GENOMIC DNA]</scope>
    <source>
        <strain evidence="2 3">I41</strain>
    </source>
</reference>
<dbReference type="EMBL" id="CP036339">
    <property type="protein sequence ID" value="QDT75085.1"/>
    <property type="molecule type" value="Genomic_DNA"/>
</dbReference>
<dbReference type="PANTHER" id="PTHR35757">
    <property type="entry name" value="THERMOSOME SUBUNIT GAMMA"/>
    <property type="match status" value="1"/>
</dbReference>
<dbReference type="PROSITE" id="PS51257">
    <property type="entry name" value="PROKAR_LIPOPROTEIN"/>
    <property type="match status" value="1"/>
</dbReference>
<dbReference type="AlphaFoldDB" id="A0A517U385"/>